<dbReference type="RefSeq" id="WP_110609840.1">
    <property type="nucleotide sequence ID" value="NZ_PDOD01000002.1"/>
</dbReference>
<sequence>MNIENRHARLNSRIIISLCLSYDWNGSRGVEMSLNNGDVTVFATSVKQATEDLEEWCKRHMERKQYQLFQSNEKLFMIQPSMTIAEKEEVDVSLKEWATDIS</sequence>
<gene>
    <name evidence="1" type="ORF">CR194_11720</name>
</gene>
<reference evidence="1 2" key="1">
    <citation type="submission" date="2017-10" db="EMBL/GenBank/DDBJ databases">
        <title>Bacillus sp. nov., a halophilic bacterium isolated from a Keqin Lake.</title>
        <authorList>
            <person name="Wang H."/>
        </authorList>
    </citation>
    <scope>NUCLEOTIDE SEQUENCE [LARGE SCALE GENOMIC DNA]</scope>
    <source>
        <strain evidence="1 2">KQ-12</strain>
    </source>
</reference>
<dbReference type="EMBL" id="PDOD01000002">
    <property type="protein sequence ID" value="PYZ93808.1"/>
    <property type="molecule type" value="Genomic_DNA"/>
</dbReference>
<evidence type="ECO:0000313" key="1">
    <source>
        <dbReference type="EMBL" id="PYZ93808.1"/>
    </source>
</evidence>
<evidence type="ECO:0000313" key="2">
    <source>
        <dbReference type="Proteomes" id="UP000248214"/>
    </source>
</evidence>
<name>A0A323TG59_9BACI</name>
<comment type="caution">
    <text evidence="1">The sequence shown here is derived from an EMBL/GenBank/DDBJ whole genome shotgun (WGS) entry which is preliminary data.</text>
</comment>
<protein>
    <submittedName>
        <fullName evidence="1">Uncharacterized protein</fullName>
    </submittedName>
</protein>
<dbReference type="Proteomes" id="UP000248214">
    <property type="component" value="Unassembled WGS sequence"/>
</dbReference>
<dbReference type="OrthoDB" id="2973831at2"/>
<proteinExistence type="predicted"/>
<dbReference type="AlphaFoldDB" id="A0A323TG59"/>
<organism evidence="1 2">
    <name type="scientific">Salipaludibacillus keqinensis</name>
    <dbReference type="NCBI Taxonomy" id="2045207"/>
    <lineage>
        <taxon>Bacteria</taxon>
        <taxon>Bacillati</taxon>
        <taxon>Bacillota</taxon>
        <taxon>Bacilli</taxon>
        <taxon>Bacillales</taxon>
        <taxon>Bacillaceae</taxon>
    </lineage>
</organism>
<keyword evidence="2" id="KW-1185">Reference proteome</keyword>
<accession>A0A323TG59</accession>